<dbReference type="Pfam" id="PF08447">
    <property type="entry name" value="PAS_3"/>
    <property type="match status" value="1"/>
</dbReference>
<evidence type="ECO:0000256" key="3">
    <source>
        <dbReference type="ARBA" id="ARBA00012438"/>
    </source>
</evidence>
<evidence type="ECO:0000256" key="9">
    <source>
        <dbReference type="PROSITE-ProRule" id="PRU00169"/>
    </source>
</evidence>
<keyword evidence="8" id="KW-0472">Membrane</keyword>
<dbReference type="InterPro" id="IPR000014">
    <property type="entry name" value="PAS"/>
</dbReference>
<keyword evidence="15" id="KW-1185">Reference proteome</keyword>
<dbReference type="Pfam" id="PF00072">
    <property type="entry name" value="Response_reg"/>
    <property type="match status" value="1"/>
</dbReference>
<keyword evidence="6 14" id="KW-0418">Kinase</keyword>
<dbReference type="GO" id="GO:0000155">
    <property type="term" value="F:phosphorelay sensor kinase activity"/>
    <property type="evidence" value="ECO:0007669"/>
    <property type="project" value="InterPro"/>
</dbReference>
<keyword evidence="4 9" id="KW-0597">Phosphoprotein</keyword>
<dbReference type="InterPro" id="IPR004358">
    <property type="entry name" value="Sig_transdc_His_kin-like_C"/>
</dbReference>
<dbReference type="SMART" id="SM00387">
    <property type="entry name" value="HATPase_c"/>
    <property type="match status" value="1"/>
</dbReference>
<gene>
    <name evidence="14" type="ORF">AWB66_06011</name>
</gene>
<dbReference type="InterPro" id="IPR011006">
    <property type="entry name" value="CheY-like_superfamily"/>
</dbReference>
<dbReference type="AlphaFoldDB" id="A0A158KFP0"/>
<feature type="coiled-coil region" evidence="10">
    <location>
        <begin position="258"/>
        <end position="285"/>
    </location>
</feature>
<dbReference type="InterPro" id="IPR001789">
    <property type="entry name" value="Sig_transdc_resp-reg_receiver"/>
</dbReference>
<dbReference type="EMBL" id="FCNZ02000049">
    <property type="protein sequence ID" value="SAL79251.1"/>
    <property type="molecule type" value="Genomic_DNA"/>
</dbReference>
<dbReference type="Gene3D" id="3.30.565.10">
    <property type="entry name" value="Histidine kinase-like ATPase, C-terminal domain"/>
    <property type="match status" value="1"/>
</dbReference>
<keyword evidence="5" id="KW-0808">Transferase</keyword>
<feature type="domain" description="Histidine kinase" evidence="11">
    <location>
        <begin position="285"/>
        <end position="503"/>
    </location>
</feature>
<dbReference type="InterPro" id="IPR035965">
    <property type="entry name" value="PAS-like_dom_sf"/>
</dbReference>
<dbReference type="Gene3D" id="1.10.287.130">
    <property type="match status" value="1"/>
</dbReference>
<dbReference type="CDD" id="cd00082">
    <property type="entry name" value="HisKA"/>
    <property type="match status" value="1"/>
</dbReference>
<feature type="domain" description="PAC" evidence="13">
    <location>
        <begin position="222"/>
        <end position="274"/>
    </location>
</feature>
<evidence type="ECO:0000256" key="1">
    <source>
        <dbReference type="ARBA" id="ARBA00000085"/>
    </source>
</evidence>
<dbReference type="PRINTS" id="PR00344">
    <property type="entry name" value="BCTRLSENSOR"/>
</dbReference>
<dbReference type="Pfam" id="PF08448">
    <property type="entry name" value="PAS_4"/>
    <property type="match status" value="1"/>
</dbReference>
<evidence type="ECO:0000313" key="15">
    <source>
        <dbReference type="Proteomes" id="UP000054717"/>
    </source>
</evidence>
<evidence type="ECO:0000259" key="13">
    <source>
        <dbReference type="PROSITE" id="PS50113"/>
    </source>
</evidence>
<dbReference type="CDD" id="cd00075">
    <property type="entry name" value="HATPase"/>
    <property type="match status" value="1"/>
</dbReference>
<reference evidence="14" key="1">
    <citation type="submission" date="2016-01" db="EMBL/GenBank/DDBJ databases">
        <authorList>
            <person name="Peeters Charlotte."/>
        </authorList>
    </citation>
    <scope>NUCLEOTIDE SEQUENCE</scope>
    <source>
        <strain evidence="14">LMG 22936</strain>
    </source>
</reference>
<dbReference type="InterPro" id="IPR001610">
    <property type="entry name" value="PAC"/>
</dbReference>
<evidence type="ECO:0000256" key="7">
    <source>
        <dbReference type="ARBA" id="ARBA00023012"/>
    </source>
</evidence>
<dbReference type="Gene3D" id="3.40.50.2300">
    <property type="match status" value="1"/>
</dbReference>
<dbReference type="PANTHER" id="PTHR43047:SF72">
    <property type="entry name" value="OSMOSENSING HISTIDINE PROTEIN KINASE SLN1"/>
    <property type="match status" value="1"/>
</dbReference>
<evidence type="ECO:0000259" key="11">
    <source>
        <dbReference type="PROSITE" id="PS50109"/>
    </source>
</evidence>
<dbReference type="SMART" id="SM00388">
    <property type="entry name" value="HisKA"/>
    <property type="match status" value="1"/>
</dbReference>
<dbReference type="NCBIfam" id="TIGR00229">
    <property type="entry name" value="sensory_box"/>
    <property type="match status" value="1"/>
</dbReference>
<feature type="domain" description="PAC" evidence="13">
    <location>
        <begin position="94"/>
        <end position="150"/>
    </location>
</feature>
<dbReference type="InterPro" id="IPR036890">
    <property type="entry name" value="HATPase_C_sf"/>
</dbReference>
<dbReference type="InterPro" id="IPR000700">
    <property type="entry name" value="PAS-assoc_C"/>
</dbReference>
<sequence length="644" mass="71012">MKNPTVYPALFEETFNASPIGSYLLSPTPEATILAVNDAFLKASSRRREDLVGVSLFEAFPSNKDDPHDTGEATLRASLARVVETGKPDPLPAQRYPIRVVAPDGSVTYEERFWGAISTPIFAADGQITYILHTTVDVTAEVRSAAALQDSEKRYRALTSATEDVIYRMNPDWTEMQQMHGRGFLKDVARPQYSWLHDFIPVEEQERVKAAVREAIESKTMFVLEHRVRRVDGSYGWTLSRAVPMFDSTGAVYEWVGAASDITERKQAEQKLRDADRRKDEFLAMLAHELRNPLAPIGAAAELLQASPVDEARVRQTSAIIDRQVRHMGQLVDDLLDVSRVTRGLVALEQMPLDLRHILIDAVEQVTPLIRDRRHHLEWHVSAGSMMVMGDKKRLVQVVANLLNNAAKYTQPGGRLELRADIERARVLVSVTDNGIGMTPDVVASAFELFSQAQRTPDRSSGGLGIGLALVKSLVELHHGTVTCESPGIGKGSRFTVCLPRLCAQDAADKFQVTGASDGQDSKSLQIMVVDDNVDAAAALAMLLEEWGHEVAVEHHPQEALERARAAAPQVCLLDIGLPDMDGYELAKRLRAEPHTASSALVAITGYGQESDRESALAAGFNHHLIKPIDLKKLRRVLAEISVQ</sequence>
<dbReference type="InterPro" id="IPR013655">
    <property type="entry name" value="PAS_fold_3"/>
</dbReference>
<dbReference type="InterPro" id="IPR036097">
    <property type="entry name" value="HisK_dim/P_sf"/>
</dbReference>
<evidence type="ECO:0000313" key="14">
    <source>
        <dbReference type="EMBL" id="SAL79251.1"/>
    </source>
</evidence>
<dbReference type="Gene3D" id="3.30.450.20">
    <property type="entry name" value="PAS domain"/>
    <property type="match status" value="2"/>
</dbReference>
<evidence type="ECO:0000256" key="4">
    <source>
        <dbReference type="ARBA" id="ARBA00022553"/>
    </source>
</evidence>
<dbReference type="InterPro" id="IPR003661">
    <property type="entry name" value="HisK_dim/P_dom"/>
</dbReference>
<dbReference type="InterPro" id="IPR003594">
    <property type="entry name" value="HATPase_dom"/>
</dbReference>
<dbReference type="SUPFAM" id="SSF55785">
    <property type="entry name" value="PYP-like sensor domain (PAS domain)"/>
    <property type="match status" value="2"/>
</dbReference>
<dbReference type="Pfam" id="PF00512">
    <property type="entry name" value="HisKA"/>
    <property type="match status" value="1"/>
</dbReference>
<evidence type="ECO:0000256" key="6">
    <source>
        <dbReference type="ARBA" id="ARBA00022777"/>
    </source>
</evidence>
<dbReference type="Pfam" id="PF02518">
    <property type="entry name" value="HATPase_c"/>
    <property type="match status" value="1"/>
</dbReference>
<dbReference type="EC" id="2.7.13.3" evidence="3"/>
<keyword evidence="10" id="KW-0175">Coiled coil</keyword>
<dbReference type="SUPFAM" id="SSF52172">
    <property type="entry name" value="CheY-like"/>
    <property type="match status" value="1"/>
</dbReference>
<dbReference type="Proteomes" id="UP000054717">
    <property type="component" value="Unassembled WGS sequence"/>
</dbReference>
<keyword evidence="7" id="KW-0902">Two-component regulatory system</keyword>
<dbReference type="RefSeq" id="WP_087633705.1">
    <property type="nucleotide sequence ID" value="NZ_FCNZ02000049.1"/>
</dbReference>
<dbReference type="PROSITE" id="PS50109">
    <property type="entry name" value="HIS_KIN"/>
    <property type="match status" value="1"/>
</dbReference>
<organism evidence="14 15">
    <name type="scientific">Caballeronia telluris</name>
    <dbReference type="NCBI Taxonomy" id="326475"/>
    <lineage>
        <taxon>Bacteria</taxon>
        <taxon>Pseudomonadati</taxon>
        <taxon>Pseudomonadota</taxon>
        <taxon>Betaproteobacteria</taxon>
        <taxon>Burkholderiales</taxon>
        <taxon>Burkholderiaceae</taxon>
        <taxon>Caballeronia</taxon>
    </lineage>
</organism>
<dbReference type="CDD" id="cd00130">
    <property type="entry name" value="PAS"/>
    <property type="match status" value="2"/>
</dbReference>
<dbReference type="SMART" id="SM00448">
    <property type="entry name" value="REC"/>
    <property type="match status" value="1"/>
</dbReference>
<dbReference type="PROSITE" id="PS50110">
    <property type="entry name" value="RESPONSE_REGULATORY"/>
    <property type="match status" value="1"/>
</dbReference>
<evidence type="ECO:0000256" key="8">
    <source>
        <dbReference type="ARBA" id="ARBA00023136"/>
    </source>
</evidence>
<dbReference type="FunFam" id="1.10.287.130:FF:000001">
    <property type="entry name" value="Two-component sensor histidine kinase"/>
    <property type="match status" value="1"/>
</dbReference>
<comment type="catalytic activity">
    <reaction evidence="1">
        <text>ATP + protein L-histidine = ADP + protein N-phospho-L-histidine.</text>
        <dbReference type="EC" id="2.7.13.3"/>
    </reaction>
</comment>
<name>A0A158KFP0_9BURK</name>
<evidence type="ECO:0000256" key="5">
    <source>
        <dbReference type="ARBA" id="ARBA00022679"/>
    </source>
</evidence>
<dbReference type="PROSITE" id="PS50113">
    <property type="entry name" value="PAC"/>
    <property type="match status" value="2"/>
</dbReference>
<comment type="subcellular location">
    <subcellularLocation>
        <location evidence="2">Cell inner membrane</location>
        <topology evidence="2">Multi-pass membrane protein</topology>
    </subcellularLocation>
</comment>
<dbReference type="SMART" id="SM00086">
    <property type="entry name" value="PAC"/>
    <property type="match status" value="2"/>
</dbReference>
<proteinExistence type="predicted"/>
<protein>
    <recommendedName>
        <fullName evidence="3">histidine kinase</fullName>
        <ecNumber evidence="3">2.7.13.3</ecNumber>
    </recommendedName>
</protein>
<dbReference type="PANTHER" id="PTHR43047">
    <property type="entry name" value="TWO-COMPONENT HISTIDINE PROTEIN KINASE"/>
    <property type="match status" value="1"/>
</dbReference>
<evidence type="ECO:0000256" key="2">
    <source>
        <dbReference type="ARBA" id="ARBA00004429"/>
    </source>
</evidence>
<dbReference type="GO" id="GO:0005886">
    <property type="term" value="C:plasma membrane"/>
    <property type="evidence" value="ECO:0007669"/>
    <property type="project" value="UniProtKB-SubCell"/>
</dbReference>
<dbReference type="SUPFAM" id="SSF47384">
    <property type="entry name" value="Homodimeric domain of signal transducing histidine kinase"/>
    <property type="match status" value="1"/>
</dbReference>
<dbReference type="FunFam" id="3.30.565.10:FF:000006">
    <property type="entry name" value="Sensor histidine kinase WalK"/>
    <property type="match status" value="1"/>
</dbReference>
<feature type="modified residue" description="4-aspartylphosphate" evidence="9">
    <location>
        <position position="575"/>
    </location>
</feature>
<dbReference type="SUPFAM" id="SSF55874">
    <property type="entry name" value="ATPase domain of HSP90 chaperone/DNA topoisomerase II/histidine kinase"/>
    <property type="match status" value="1"/>
</dbReference>
<feature type="domain" description="Response regulatory" evidence="12">
    <location>
        <begin position="526"/>
        <end position="642"/>
    </location>
</feature>
<dbReference type="InterPro" id="IPR013656">
    <property type="entry name" value="PAS_4"/>
</dbReference>
<evidence type="ECO:0000256" key="10">
    <source>
        <dbReference type="SAM" id="Coils"/>
    </source>
</evidence>
<dbReference type="STRING" id="326475.AWB66_06011"/>
<dbReference type="InterPro" id="IPR005467">
    <property type="entry name" value="His_kinase_dom"/>
</dbReference>
<evidence type="ECO:0000259" key="12">
    <source>
        <dbReference type="PROSITE" id="PS50110"/>
    </source>
</evidence>
<dbReference type="GO" id="GO:0009927">
    <property type="term" value="F:histidine phosphotransfer kinase activity"/>
    <property type="evidence" value="ECO:0007669"/>
    <property type="project" value="TreeGrafter"/>
</dbReference>
<accession>A0A158KFP0</accession>
<comment type="caution">
    <text evidence="14">The sequence shown here is derived from an EMBL/GenBank/DDBJ whole genome shotgun (WGS) entry which is preliminary data.</text>
</comment>